<evidence type="ECO:0000256" key="11">
    <source>
        <dbReference type="SAM" id="SignalP"/>
    </source>
</evidence>
<dbReference type="PROSITE" id="PS51257">
    <property type="entry name" value="PROKAR_LIPOPROTEIN"/>
    <property type="match status" value="1"/>
</dbReference>
<proteinExistence type="predicted"/>
<keyword evidence="7" id="KW-0406">Ion transport</keyword>
<feature type="domain" description="Porin" evidence="12">
    <location>
        <begin position="10"/>
        <end position="319"/>
    </location>
</feature>
<protein>
    <submittedName>
        <fullName evidence="13">Porin</fullName>
    </submittedName>
</protein>
<sequence length="338" mass="36068">MKLYRLQGLAAAALLACAGGTAVAQDTNVQLFGLVDVGVGRLQEPGSAAVYRVENGRMTTSHWGLRGTEELGGGLQAVFSLESFFRADTGATGRFDGDSFFARNAYVGLAGTQWGSVRLGRNTTPLFVSTISFNAFGDSYGFSPTVRHVFLPNAVTAPVTGDSAWSDSVLYSTPTWGGFRANAIVAAGEQNGGRNWSASAVYGAGPLGATLVFQDVKKGATVPDSRTWQAGLSWDFNVAKVFAQHTRAESRGVTPEAEYRLTDVTAAIPVGGGGSRVLAGYGLLDRSTGRDRRTFSFGYDHQFSKRTDLYAMAMQDKDEAAATRQTARSWAVGVRHRF</sequence>
<keyword evidence="3" id="KW-0813">Transport</keyword>
<dbReference type="InterPro" id="IPR033900">
    <property type="entry name" value="Gram_neg_porin_domain"/>
</dbReference>
<keyword evidence="14" id="KW-1185">Reference proteome</keyword>
<evidence type="ECO:0000256" key="5">
    <source>
        <dbReference type="ARBA" id="ARBA00022692"/>
    </source>
</evidence>
<dbReference type="PANTHER" id="PTHR34501:SF9">
    <property type="entry name" value="MAJOR OUTER MEMBRANE PROTEIN P.IA"/>
    <property type="match status" value="1"/>
</dbReference>
<dbReference type="GO" id="GO:0006811">
    <property type="term" value="P:monoatomic ion transport"/>
    <property type="evidence" value="ECO:0007669"/>
    <property type="project" value="UniProtKB-KW"/>
</dbReference>
<evidence type="ECO:0000313" key="13">
    <source>
        <dbReference type="EMBL" id="NML18996.1"/>
    </source>
</evidence>
<dbReference type="Proteomes" id="UP000574067">
    <property type="component" value="Unassembled WGS sequence"/>
</dbReference>
<evidence type="ECO:0000256" key="1">
    <source>
        <dbReference type="ARBA" id="ARBA00004571"/>
    </source>
</evidence>
<gene>
    <name evidence="13" type="ORF">HHL10_28915</name>
</gene>
<feature type="signal peptide" evidence="11">
    <location>
        <begin position="1"/>
        <end position="24"/>
    </location>
</feature>
<keyword evidence="10" id="KW-0998">Cell outer membrane</keyword>
<evidence type="ECO:0000256" key="2">
    <source>
        <dbReference type="ARBA" id="ARBA00011233"/>
    </source>
</evidence>
<dbReference type="PANTHER" id="PTHR34501">
    <property type="entry name" value="PROTEIN YDDL-RELATED"/>
    <property type="match status" value="1"/>
</dbReference>
<name>A0A848FIL8_9BURK</name>
<evidence type="ECO:0000256" key="7">
    <source>
        <dbReference type="ARBA" id="ARBA00023065"/>
    </source>
</evidence>
<comment type="subunit">
    <text evidence="2">Homotrimer.</text>
</comment>
<keyword evidence="9" id="KW-0472">Membrane</keyword>
<dbReference type="EMBL" id="JABBFW010000049">
    <property type="protein sequence ID" value="NML18996.1"/>
    <property type="molecule type" value="Genomic_DNA"/>
</dbReference>
<evidence type="ECO:0000256" key="6">
    <source>
        <dbReference type="ARBA" id="ARBA00022729"/>
    </source>
</evidence>
<dbReference type="InterPro" id="IPR050298">
    <property type="entry name" value="Gram-neg_bact_OMP"/>
</dbReference>
<dbReference type="GO" id="GO:0009279">
    <property type="term" value="C:cell outer membrane"/>
    <property type="evidence" value="ECO:0007669"/>
    <property type="project" value="UniProtKB-SubCell"/>
</dbReference>
<dbReference type="Pfam" id="PF13609">
    <property type="entry name" value="Porin_4"/>
    <property type="match status" value="1"/>
</dbReference>
<keyword evidence="4" id="KW-1134">Transmembrane beta strand</keyword>
<dbReference type="SUPFAM" id="SSF56935">
    <property type="entry name" value="Porins"/>
    <property type="match status" value="1"/>
</dbReference>
<comment type="subcellular location">
    <subcellularLocation>
        <location evidence="1">Cell outer membrane</location>
        <topology evidence="1">Multi-pass membrane protein</topology>
    </subcellularLocation>
</comment>
<dbReference type="CDD" id="cd00342">
    <property type="entry name" value="gram_neg_porins"/>
    <property type="match status" value="1"/>
</dbReference>
<comment type="caution">
    <text evidence="13">The sequence shown here is derived from an EMBL/GenBank/DDBJ whole genome shotgun (WGS) entry which is preliminary data.</text>
</comment>
<dbReference type="GO" id="GO:0015288">
    <property type="term" value="F:porin activity"/>
    <property type="evidence" value="ECO:0007669"/>
    <property type="project" value="UniProtKB-KW"/>
</dbReference>
<dbReference type="RefSeq" id="WP_169163894.1">
    <property type="nucleotide sequence ID" value="NZ_JABBFW010000049.1"/>
</dbReference>
<evidence type="ECO:0000256" key="8">
    <source>
        <dbReference type="ARBA" id="ARBA00023114"/>
    </source>
</evidence>
<accession>A0A848FIL8</accession>
<dbReference type="InterPro" id="IPR023614">
    <property type="entry name" value="Porin_dom_sf"/>
</dbReference>
<reference evidence="13 14" key="1">
    <citation type="submission" date="2020-04" db="EMBL/GenBank/DDBJ databases">
        <title>Azohydromonas sp. isolated from soil.</title>
        <authorList>
            <person name="Dahal R.H."/>
        </authorList>
    </citation>
    <scope>NUCLEOTIDE SEQUENCE [LARGE SCALE GENOMIC DNA]</scope>
    <source>
        <strain evidence="13 14">G-1-1-14</strain>
    </source>
</reference>
<evidence type="ECO:0000313" key="14">
    <source>
        <dbReference type="Proteomes" id="UP000574067"/>
    </source>
</evidence>
<dbReference type="Gene3D" id="2.40.160.10">
    <property type="entry name" value="Porin"/>
    <property type="match status" value="1"/>
</dbReference>
<keyword evidence="5" id="KW-0812">Transmembrane</keyword>
<keyword evidence="8" id="KW-0626">Porin</keyword>
<evidence type="ECO:0000256" key="9">
    <source>
        <dbReference type="ARBA" id="ARBA00023136"/>
    </source>
</evidence>
<dbReference type="GO" id="GO:0046930">
    <property type="term" value="C:pore complex"/>
    <property type="evidence" value="ECO:0007669"/>
    <property type="project" value="UniProtKB-KW"/>
</dbReference>
<keyword evidence="6 11" id="KW-0732">Signal</keyword>
<evidence type="ECO:0000259" key="12">
    <source>
        <dbReference type="Pfam" id="PF13609"/>
    </source>
</evidence>
<evidence type="ECO:0000256" key="10">
    <source>
        <dbReference type="ARBA" id="ARBA00023237"/>
    </source>
</evidence>
<organism evidence="13 14">
    <name type="scientific">Azohydromonas caseinilytica</name>
    <dbReference type="NCBI Taxonomy" id="2728836"/>
    <lineage>
        <taxon>Bacteria</taxon>
        <taxon>Pseudomonadati</taxon>
        <taxon>Pseudomonadota</taxon>
        <taxon>Betaproteobacteria</taxon>
        <taxon>Burkholderiales</taxon>
        <taxon>Sphaerotilaceae</taxon>
        <taxon>Azohydromonas</taxon>
    </lineage>
</organism>
<dbReference type="AlphaFoldDB" id="A0A848FIL8"/>
<feature type="chain" id="PRO_5033010222" evidence="11">
    <location>
        <begin position="25"/>
        <end position="338"/>
    </location>
</feature>
<evidence type="ECO:0000256" key="3">
    <source>
        <dbReference type="ARBA" id="ARBA00022448"/>
    </source>
</evidence>
<evidence type="ECO:0000256" key="4">
    <source>
        <dbReference type="ARBA" id="ARBA00022452"/>
    </source>
</evidence>